<dbReference type="FunFam" id="3.30.160.60:FF:000065">
    <property type="entry name" value="B-cell CLL/lymphoma 6, member B"/>
    <property type="match status" value="1"/>
</dbReference>
<dbReference type="SUPFAM" id="SSF57667">
    <property type="entry name" value="beta-beta-alpha zinc fingers"/>
    <property type="match status" value="2"/>
</dbReference>
<dbReference type="Proteomes" id="UP000015103">
    <property type="component" value="Unassembled WGS sequence"/>
</dbReference>
<dbReference type="Pfam" id="PF07776">
    <property type="entry name" value="zf-AD"/>
    <property type="match status" value="1"/>
</dbReference>
<dbReference type="Pfam" id="PF00096">
    <property type="entry name" value="zf-C2H2"/>
    <property type="match status" value="1"/>
</dbReference>
<dbReference type="GO" id="GO:0000978">
    <property type="term" value="F:RNA polymerase II cis-regulatory region sequence-specific DNA binding"/>
    <property type="evidence" value="ECO:0007669"/>
    <property type="project" value="TreeGrafter"/>
</dbReference>
<dbReference type="HOGENOM" id="CLU_546693_0_0_1"/>
<keyword evidence="6" id="KW-0539">Nucleus</keyword>
<dbReference type="PANTHER" id="PTHR24376:SF235">
    <property type="entry name" value="C2H2-TYPE DOMAIN-CONTAINING PROTEIN"/>
    <property type="match status" value="1"/>
</dbReference>
<dbReference type="PROSITE" id="PS50157">
    <property type="entry name" value="ZINC_FINGER_C2H2_2"/>
    <property type="match status" value="2"/>
</dbReference>
<feature type="compositionally biased region" description="Low complexity" evidence="7">
    <location>
        <begin position="248"/>
        <end position="272"/>
    </location>
</feature>
<dbReference type="Gene3D" id="3.30.160.60">
    <property type="entry name" value="Classic Zinc Finger"/>
    <property type="match status" value="3"/>
</dbReference>
<dbReference type="EnsemblMetazoa" id="RPRC007962-RA">
    <property type="protein sequence ID" value="RPRC007962-PA"/>
    <property type="gene ID" value="RPRC007962"/>
</dbReference>
<evidence type="ECO:0000256" key="2">
    <source>
        <dbReference type="ARBA" id="ARBA00022723"/>
    </source>
</evidence>
<organism evidence="8 9">
    <name type="scientific">Rhodnius prolixus</name>
    <name type="common">Triatomid bug</name>
    <dbReference type="NCBI Taxonomy" id="13249"/>
    <lineage>
        <taxon>Eukaryota</taxon>
        <taxon>Metazoa</taxon>
        <taxon>Ecdysozoa</taxon>
        <taxon>Arthropoda</taxon>
        <taxon>Hexapoda</taxon>
        <taxon>Insecta</taxon>
        <taxon>Pterygota</taxon>
        <taxon>Neoptera</taxon>
        <taxon>Paraneoptera</taxon>
        <taxon>Hemiptera</taxon>
        <taxon>Heteroptera</taxon>
        <taxon>Panheteroptera</taxon>
        <taxon>Cimicomorpha</taxon>
        <taxon>Reduviidae</taxon>
        <taxon>Triatominae</taxon>
        <taxon>Rhodnius</taxon>
    </lineage>
</organism>
<evidence type="ECO:0000256" key="1">
    <source>
        <dbReference type="ARBA" id="ARBA00004123"/>
    </source>
</evidence>
<evidence type="ECO:0000313" key="9">
    <source>
        <dbReference type="Proteomes" id="UP000015103"/>
    </source>
</evidence>
<dbReference type="GO" id="GO:0001228">
    <property type="term" value="F:DNA-binding transcription activator activity, RNA polymerase II-specific"/>
    <property type="evidence" value="ECO:0007669"/>
    <property type="project" value="TreeGrafter"/>
</dbReference>
<dbReference type="PROSITE" id="PS00028">
    <property type="entry name" value="ZINC_FINGER_C2H2_1"/>
    <property type="match status" value="2"/>
</dbReference>
<proteinExistence type="predicted"/>
<comment type="subcellular location">
    <subcellularLocation>
        <location evidence="1">Nucleus</location>
    </subcellularLocation>
</comment>
<accession>T1HV92</accession>
<evidence type="ECO:0000256" key="7">
    <source>
        <dbReference type="SAM" id="MobiDB-lite"/>
    </source>
</evidence>
<dbReference type="GO" id="GO:0008270">
    <property type="term" value="F:zinc ion binding"/>
    <property type="evidence" value="ECO:0007669"/>
    <property type="project" value="UniProtKB-UniRule"/>
</dbReference>
<feature type="compositionally biased region" description="Pro residues" evidence="7">
    <location>
        <begin position="433"/>
        <end position="443"/>
    </location>
</feature>
<dbReference type="VEuPathDB" id="VectorBase:RPRC007962"/>
<dbReference type="OMA" id="QKTHTMD"/>
<dbReference type="STRING" id="13249.T1HV92"/>
<dbReference type="SMART" id="SM00868">
    <property type="entry name" value="zf-AD"/>
    <property type="match status" value="1"/>
</dbReference>
<dbReference type="eggNOG" id="KOG1721">
    <property type="taxonomic scope" value="Eukaryota"/>
</dbReference>
<dbReference type="InParanoid" id="T1HV92"/>
<evidence type="ECO:0000313" key="8">
    <source>
        <dbReference type="EnsemblMetazoa" id="RPRC007962-PA"/>
    </source>
</evidence>
<dbReference type="Pfam" id="PF12874">
    <property type="entry name" value="zf-met"/>
    <property type="match status" value="1"/>
</dbReference>
<dbReference type="EMBL" id="ACPB03007616">
    <property type="status" value="NOT_ANNOTATED_CDS"/>
    <property type="molecule type" value="Genomic_DNA"/>
</dbReference>
<feature type="region of interest" description="Disordered" evidence="7">
    <location>
        <begin position="202"/>
        <end position="285"/>
    </location>
</feature>
<feature type="region of interest" description="Disordered" evidence="7">
    <location>
        <begin position="396"/>
        <end position="449"/>
    </location>
</feature>
<dbReference type="SUPFAM" id="SSF57716">
    <property type="entry name" value="Glucocorticoid receptor-like (DNA-binding domain)"/>
    <property type="match status" value="1"/>
</dbReference>
<dbReference type="Gene3D" id="3.40.1800.20">
    <property type="match status" value="1"/>
</dbReference>
<dbReference type="PROSITE" id="PS51915">
    <property type="entry name" value="ZAD"/>
    <property type="match status" value="1"/>
</dbReference>
<dbReference type="AlphaFoldDB" id="T1HV92"/>
<keyword evidence="3" id="KW-0677">Repeat</keyword>
<keyword evidence="4" id="KW-0863">Zinc-finger</keyword>
<protein>
    <submittedName>
        <fullName evidence="8">Uncharacterized protein</fullName>
    </submittedName>
</protein>
<dbReference type="PANTHER" id="PTHR24376">
    <property type="entry name" value="ZINC FINGER PROTEIN"/>
    <property type="match status" value="1"/>
</dbReference>
<sequence length="499" mass="54885">MEGLEDLSKVCRLCLQSGEVMCPIFASGRHNNGTTALPYRIMSCARVKLVEGDGLPSNVCTNCLAQVDRSYQFKLLCERSDLTLRGGLKTLLENGLPNPSQSLESYLAHLHHHHNHSHHSFYPFTHMEEILRNHGTEIKVQTEHLPSSNPITNGNPAVPVTLGGQPTALLVAHRLVPVLGHQQGGASPGGPAATTAVLVATTAPPPPAHQQQQHVPSQQHHQTSSQAKVTFLATTVPVANATPPPLPSSQLQQQQQKQQPQHNGTPLQNNLHQKQKHQHHQQNEMLHHHGTLDTGSLSSNRHKAVHNKELRPHICKICNKGFTHPDKLLRHQKTHTMDVFINCEVCNKPFKSYPAYQKHKQSNNCEGAPSGNDSGGNWCETCNVELNRDETHVCNGGENIAASEDNNSKQITGSGENSPNREQPTETEEDPGESPPPPSPPPNARRTKGKSDFKCKVCLKYFATKGSLEVHSTIHTGVRPFVCSACGKSFRHKVRTWMN</sequence>
<keyword evidence="2" id="KW-0479">Metal-binding</keyword>
<dbReference type="InterPro" id="IPR013087">
    <property type="entry name" value="Znf_C2H2_type"/>
</dbReference>
<evidence type="ECO:0000256" key="4">
    <source>
        <dbReference type="ARBA" id="ARBA00022771"/>
    </source>
</evidence>
<reference evidence="8" key="1">
    <citation type="submission" date="2015-05" db="UniProtKB">
        <authorList>
            <consortium name="EnsemblMetazoa"/>
        </authorList>
    </citation>
    <scope>IDENTIFICATION</scope>
</reference>
<dbReference type="InterPro" id="IPR036236">
    <property type="entry name" value="Znf_C2H2_sf"/>
</dbReference>
<dbReference type="SMART" id="SM00355">
    <property type="entry name" value="ZnF_C2H2"/>
    <property type="match status" value="3"/>
</dbReference>
<dbReference type="InterPro" id="IPR012934">
    <property type="entry name" value="Znf_AD"/>
</dbReference>
<dbReference type="GO" id="GO:0005634">
    <property type="term" value="C:nucleus"/>
    <property type="evidence" value="ECO:0007669"/>
    <property type="project" value="UniProtKB-SubCell"/>
</dbReference>
<keyword evidence="5" id="KW-0862">Zinc</keyword>
<keyword evidence="9" id="KW-1185">Reference proteome</keyword>
<name>T1HV92_RHOPR</name>
<evidence type="ECO:0000256" key="3">
    <source>
        <dbReference type="ARBA" id="ARBA00022737"/>
    </source>
</evidence>
<feature type="compositionally biased region" description="Polar residues" evidence="7">
    <location>
        <begin position="404"/>
        <end position="422"/>
    </location>
</feature>
<evidence type="ECO:0000256" key="5">
    <source>
        <dbReference type="ARBA" id="ARBA00022833"/>
    </source>
</evidence>
<evidence type="ECO:0000256" key="6">
    <source>
        <dbReference type="ARBA" id="ARBA00023242"/>
    </source>
</evidence>
<feature type="compositionally biased region" description="Low complexity" evidence="7">
    <location>
        <begin position="209"/>
        <end position="241"/>
    </location>
</feature>